<organism evidence="2 3">
    <name type="scientific">Morganella morganii</name>
    <name type="common">Proteus morganii</name>
    <dbReference type="NCBI Taxonomy" id="582"/>
    <lineage>
        <taxon>Bacteria</taxon>
        <taxon>Pseudomonadati</taxon>
        <taxon>Pseudomonadota</taxon>
        <taxon>Gammaproteobacteria</taxon>
        <taxon>Enterobacterales</taxon>
        <taxon>Morganellaceae</taxon>
        <taxon>Morganella</taxon>
    </lineage>
</organism>
<reference evidence="2 3" key="1">
    <citation type="submission" date="2015-02" db="EMBL/GenBank/DDBJ databases">
        <title>Whole genome shotgun sequencing of cultured foodborne pathogen.</title>
        <authorList>
            <person name="Timme R."/>
            <person name="Allard M.W."/>
            <person name="Strain E."/>
            <person name="Evans P.S."/>
            <person name="Brown E."/>
        </authorList>
    </citation>
    <scope>NUCLEOTIDE SEQUENCE [LARGE SCALE GENOMIC DNA]</scope>
    <source>
        <strain evidence="2 3">GCSL-TSO-24</strain>
    </source>
</reference>
<feature type="chain" id="PRO_5002332317" evidence="1">
    <location>
        <begin position="20"/>
        <end position="108"/>
    </location>
</feature>
<evidence type="ECO:0000313" key="3">
    <source>
        <dbReference type="Proteomes" id="UP000032582"/>
    </source>
</evidence>
<evidence type="ECO:0000256" key="1">
    <source>
        <dbReference type="SAM" id="SignalP"/>
    </source>
</evidence>
<sequence length="108" mass="11419">MKLKMIAAATLLFSAAGLAAPSLADKTTFVTDCTKGAVTNLKNPENRSKVPAVCECVYDNSLAKFGKDGLAKLDDLVRKGQKLTEQDSQAIGEIAQSCTTKIIGVQTK</sequence>
<gene>
    <name evidence="2" type="ORF">UA45_07475</name>
</gene>
<accession>A0A0D8L935</accession>
<dbReference type="PATRIC" id="fig|582.24.peg.2302"/>
<evidence type="ECO:0000313" key="2">
    <source>
        <dbReference type="EMBL" id="KJF78254.1"/>
    </source>
</evidence>
<name>A0A0D8L935_MORMO</name>
<protein>
    <submittedName>
        <fullName evidence="2">Uncharacterized protein</fullName>
    </submittedName>
</protein>
<proteinExistence type="predicted"/>
<dbReference type="Proteomes" id="UP000032582">
    <property type="component" value="Unassembled WGS sequence"/>
</dbReference>
<dbReference type="EMBL" id="JZSH01000062">
    <property type="protein sequence ID" value="KJF78254.1"/>
    <property type="molecule type" value="Genomic_DNA"/>
</dbReference>
<keyword evidence="1" id="KW-0732">Signal</keyword>
<dbReference type="AlphaFoldDB" id="A0A0D8L935"/>
<feature type="signal peptide" evidence="1">
    <location>
        <begin position="1"/>
        <end position="19"/>
    </location>
</feature>
<comment type="caution">
    <text evidence="2">The sequence shown here is derived from an EMBL/GenBank/DDBJ whole genome shotgun (WGS) entry which is preliminary data.</text>
</comment>